<keyword evidence="3" id="KW-1133">Transmembrane helix</keyword>
<organism evidence="5 6">
    <name type="scientific">Torulaspora globosa</name>
    <dbReference type="NCBI Taxonomy" id="48254"/>
    <lineage>
        <taxon>Eukaryota</taxon>
        <taxon>Fungi</taxon>
        <taxon>Dikarya</taxon>
        <taxon>Ascomycota</taxon>
        <taxon>Saccharomycotina</taxon>
        <taxon>Saccharomycetes</taxon>
        <taxon>Saccharomycetales</taxon>
        <taxon>Saccharomycetaceae</taxon>
        <taxon>Torulaspora</taxon>
    </lineage>
</organism>
<evidence type="ECO:0000256" key="3">
    <source>
        <dbReference type="SAM" id="Phobius"/>
    </source>
</evidence>
<dbReference type="GO" id="GO:0047372">
    <property type="term" value="F:monoacylglycerol lipase activity"/>
    <property type="evidence" value="ECO:0007669"/>
    <property type="project" value="TreeGrafter"/>
</dbReference>
<keyword evidence="2" id="KW-0443">Lipid metabolism</keyword>
<dbReference type="GO" id="GO:0004622">
    <property type="term" value="F:phosphatidylcholine lysophospholipase activity"/>
    <property type="evidence" value="ECO:0007669"/>
    <property type="project" value="TreeGrafter"/>
</dbReference>
<dbReference type="Proteomes" id="UP000510647">
    <property type="component" value="Chromosome 7"/>
</dbReference>
<dbReference type="AlphaFoldDB" id="A0A7H9HYS1"/>
<evidence type="ECO:0000259" key="4">
    <source>
        <dbReference type="Pfam" id="PF05057"/>
    </source>
</evidence>
<dbReference type="SUPFAM" id="SSF53474">
    <property type="entry name" value="alpha/beta-Hydrolases"/>
    <property type="match status" value="1"/>
</dbReference>
<protein>
    <recommendedName>
        <fullName evidence="4">DUF676 domain-containing protein</fullName>
    </recommendedName>
</protein>
<evidence type="ECO:0000256" key="1">
    <source>
        <dbReference type="ARBA" id="ARBA00007920"/>
    </source>
</evidence>
<dbReference type="GO" id="GO:0016042">
    <property type="term" value="P:lipid catabolic process"/>
    <property type="evidence" value="ECO:0007669"/>
    <property type="project" value="UniProtKB-KW"/>
</dbReference>
<evidence type="ECO:0000313" key="6">
    <source>
        <dbReference type="Proteomes" id="UP000510647"/>
    </source>
</evidence>
<reference evidence="5 6" key="1">
    <citation type="submission" date="2020-06" db="EMBL/GenBank/DDBJ databases">
        <title>The yeast mating-type switching endonuclease HO is a domesticated member of an unorthodox homing genetic element family.</title>
        <authorList>
            <person name="Coughlan A.Y."/>
            <person name="Lombardi L."/>
            <person name="Braun-Galleani S."/>
            <person name="Martos A.R."/>
            <person name="Galeote V."/>
            <person name="Bigey F."/>
            <person name="Dequin S."/>
            <person name="Byrne K.P."/>
            <person name="Wolfe K.H."/>
        </authorList>
    </citation>
    <scope>NUCLEOTIDE SEQUENCE [LARGE SCALE GENOMIC DNA]</scope>
    <source>
        <strain evidence="5 6">CBS2947</strain>
    </source>
</reference>
<evidence type="ECO:0000313" key="5">
    <source>
        <dbReference type="EMBL" id="QLQ82007.1"/>
    </source>
</evidence>
<sequence>MGSGKHLIVFIHGLWGNYKHMNSLNAVFERVLEGKPEFVFLTPKQNAMFKTFDGIEIVGYRTLLEICQFIGTFKDEPITKISIVGYSMGGLIARFVIGKMYGEFGKVFRDIEPQIFLTMATPHLGVEFYNLQNSTLKGILQAVIRCLGSSILGKTGREMFITNSSNDVLVKLTQGEFLDGLSKFKWRTVVANVKNDRTVAFYTSFITDCDPFLATNNDVKYIFEDEVPGSHYSRTTPRIISMDRLDPQLKRPKPKRDPSRWLKILPLVALFLTFILPVMFCLNILATIYSSIVTWRYRKLLHEGKLPLLIHNKLGLDDTLKEYATDIYGSLMNEEDAEVNDDESQDDIYAKGGEEHVSWKEFVDKYSRVWSNTEQFPKLPLDENRRTMLKNLDTLDWIRVPIYIKSANAHGGIVARKGLDVDVPDTSVACLEFTAQLAQYLLAHCN</sequence>
<dbReference type="PANTHER" id="PTHR12482">
    <property type="entry name" value="LIPASE ROG1-RELATED-RELATED"/>
    <property type="match status" value="1"/>
</dbReference>
<gene>
    <name evidence="5" type="ORF">HG537_0G02610</name>
</gene>
<dbReference type="PANTHER" id="PTHR12482:SF24">
    <property type="entry name" value="LIPID DROPLET PHOSPHOLIPASE 1"/>
    <property type="match status" value="1"/>
</dbReference>
<dbReference type="OrthoDB" id="273452at2759"/>
<keyword evidence="3" id="KW-0812">Transmembrane</keyword>
<dbReference type="InterPro" id="IPR044294">
    <property type="entry name" value="Lipase-like"/>
</dbReference>
<keyword evidence="2" id="KW-0442">Lipid degradation</keyword>
<name>A0A7H9HYS1_9SACH</name>
<dbReference type="GO" id="GO:0005811">
    <property type="term" value="C:lipid droplet"/>
    <property type="evidence" value="ECO:0007669"/>
    <property type="project" value="TreeGrafter"/>
</dbReference>
<keyword evidence="3" id="KW-0472">Membrane</keyword>
<feature type="transmembrane region" description="Helical" evidence="3">
    <location>
        <begin position="264"/>
        <end position="289"/>
    </location>
</feature>
<proteinExistence type="inferred from homology"/>
<keyword evidence="6" id="KW-1185">Reference proteome</keyword>
<dbReference type="Gene3D" id="3.40.50.1820">
    <property type="entry name" value="alpha/beta hydrolase"/>
    <property type="match status" value="1"/>
</dbReference>
<comment type="similarity">
    <text evidence="1">Belongs to the putative lipase ROG1 family.</text>
</comment>
<accession>A0A7H9HYS1</accession>
<dbReference type="Pfam" id="PF05057">
    <property type="entry name" value="DUF676"/>
    <property type="match status" value="1"/>
</dbReference>
<dbReference type="EMBL" id="CP059273">
    <property type="protein sequence ID" value="QLQ82007.1"/>
    <property type="molecule type" value="Genomic_DNA"/>
</dbReference>
<dbReference type="InterPro" id="IPR007751">
    <property type="entry name" value="DUF676_lipase-like"/>
</dbReference>
<dbReference type="InterPro" id="IPR029058">
    <property type="entry name" value="AB_hydrolase_fold"/>
</dbReference>
<feature type="domain" description="DUF676" evidence="4">
    <location>
        <begin position="4"/>
        <end position="207"/>
    </location>
</feature>
<evidence type="ECO:0000256" key="2">
    <source>
        <dbReference type="ARBA" id="ARBA00022963"/>
    </source>
</evidence>